<name>A0A5A7NBY5_9PROT</name>
<dbReference type="RefSeq" id="WP_042086981.1">
    <property type="nucleotide sequence ID" value="NZ_BKCN01000016.1"/>
</dbReference>
<feature type="transmembrane region" description="Helical" evidence="2">
    <location>
        <begin position="50"/>
        <end position="71"/>
    </location>
</feature>
<feature type="region of interest" description="Disordered" evidence="1">
    <location>
        <begin position="78"/>
        <end position="105"/>
    </location>
</feature>
<evidence type="ECO:0000313" key="3">
    <source>
        <dbReference type="EMBL" id="GER04990.1"/>
    </source>
</evidence>
<organism evidence="3 4">
    <name type="scientific">Iodidimonas nitroreducens</name>
    <dbReference type="NCBI Taxonomy" id="1236968"/>
    <lineage>
        <taxon>Bacteria</taxon>
        <taxon>Pseudomonadati</taxon>
        <taxon>Pseudomonadota</taxon>
        <taxon>Alphaproteobacteria</taxon>
        <taxon>Iodidimonadales</taxon>
        <taxon>Iodidimonadaceae</taxon>
        <taxon>Iodidimonas</taxon>
    </lineage>
</organism>
<dbReference type="AlphaFoldDB" id="A0A5A7NBY5"/>
<keyword evidence="4" id="KW-1185">Reference proteome</keyword>
<accession>A0A5A7NBY5</accession>
<sequence>MQKNEKNQIGGTVHPPVSQTVGQTVAQRDVDRQDASLSDHQRRNRRALKIMLVVSIITALGFVGLLAAILYKMMGDGESPRAAHWSSSQAGEVARPWDGGNPGWL</sequence>
<evidence type="ECO:0000256" key="2">
    <source>
        <dbReference type="SAM" id="Phobius"/>
    </source>
</evidence>
<proteinExistence type="predicted"/>
<feature type="compositionally biased region" description="Basic and acidic residues" evidence="1">
    <location>
        <begin position="28"/>
        <end position="41"/>
    </location>
</feature>
<keyword evidence="2" id="KW-0472">Membrane</keyword>
<gene>
    <name evidence="3" type="ORF">JCM17846_26720</name>
</gene>
<keyword evidence="2" id="KW-1133">Transmembrane helix</keyword>
<comment type="caution">
    <text evidence="3">The sequence shown here is derived from an EMBL/GenBank/DDBJ whole genome shotgun (WGS) entry which is preliminary data.</text>
</comment>
<feature type="region of interest" description="Disordered" evidence="1">
    <location>
        <begin position="1"/>
        <end position="41"/>
    </location>
</feature>
<dbReference type="EMBL" id="BKCN01000016">
    <property type="protein sequence ID" value="GER04990.1"/>
    <property type="molecule type" value="Genomic_DNA"/>
</dbReference>
<dbReference type="Proteomes" id="UP000324996">
    <property type="component" value="Unassembled WGS sequence"/>
</dbReference>
<feature type="compositionally biased region" description="Polar residues" evidence="1">
    <location>
        <begin position="17"/>
        <end position="26"/>
    </location>
</feature>
<reference evidence="3 4" key="1">
    <citation type="submission" date="2019-09" db="EMBL/GenBank/DDBJ databases">
        <title>NBRP : Genome information of microbial organism related human and environment.</title>
        <authorList>
            <person name="Hattori M."/>
            <person name="Oshima K."/>
            <person name="Inaba H."/>
            <person name="Suda W."/>
            <person name="Sakamoto M."/>
            <person name="Iino T."/>
            <person name="Kitahara M."/>
            <person name="Oshida Y."/>
            <person name="Iida T."/>
            <person name="Kudo T."/>
            <person name="Itoh T."/>
            <person name="Ohkuma M."/>
        </authorList>
    </citation>
    <scope>NUCLEOTIDE SEQUENCE [LARGE SCALE GENOMIC DNA]</scope>
    <source>
        <strain evidence="3 4">Q-1</strain>
    </source>
</reference>
<evidence type="ECO:0000256" key="1">
    <source>
        <dbReference type="SAM" id="MobiDB-lite"/>
    </source>
</evidence>
<evidence type="ECO:0000313" key="4">
    <source>
        <dbReference type="Proteomes" id="UP000324996"/>
    </source>
</evidence>
<keyword evidence="2" id="KW-0812">Transmembrane</keyword>
<protein>
    <submittedName>
        <fullName evidence="3">Uncharacterized protein</fullName>
    </submittedName>
</protein>